<keyword evidence="1" id="KW-0732">Signal</keyword>
<feature type="signal peptide" evidence="1">
    <location>
        <begin position="1"/>
        <end position="20"/>
    </location>
</feature>
<comment type="caution">
    <text evidence="2">The sequence shown here is derived from an EMBL/GenBank/DDBJ whole genome shotgun (WGS) entry which is preliminary data.</text>
</comment>
<accession>A0ABW9JKN2</accession>
<evidence type="ECO:0000256" key="1">
    <source>
        <dbReference type="SAM" id="SignalP"/>
    </source>
</evidence>
<evidence type="ECO:0000313" key="2">
    <source>
        <dbReference type="EMBL" id="MFN0292974.1"/>
    </source>
</evidence>
<reference evidence="2 3" key="1">
    <citation type="submission" date="2024-12" db="EMBL/GenBank/DDBJ databases">
        <authorList>
            <person name="Hu S."/>
        </authorList>
    </citation>
    <scope>NUCLEOTIDE SEQUENCE [LARGE SCALE GENOMIC DNA]</scope>
    <source>
        <strain evidence="2 3">P-25</strain>
    </source>
</reference>
<gene>
    <name evidence="2" type="ORF">E5L68_016370</name>
</gene>
<protein>
    <recommendedName>
        <fullName evidence="4">Carboxypeptidase-like regulatory domain-containing protein</fullName>
    </recommendedName>
</protein>
<proteinExistence type="predicted"/>
<dbReference type="RefSeq" id="WP_138728723.1">
    <property type="nucleotide sequence ID" value="NZ_SRMP02000034.1"/>
</dbReference>
<dbReference type="Proteomes" id="UP001517367">
    <property type="component" value="Unassembled WGS sequence"/>
</dbReference>
<sequence length="296" mass="33934">MKKCSIYHFIYLISLGQAFAQSNIGYWQPKIIDLSTSIPLETANISINKKIDYPINSNGIANISLDKINDGDSIFVSCMGYNVLSLFTSDKNNLPLVLKLTPISYHLKEVEISKRIKKTKEITVGTQAFTITSAGVYYKSSLGLYINNKNKTMGFIKAVNVRMFDRADGIEMPFRLRLYKKEPGENFPKSELMEPMIVQNVKKKRWFNIDLSHLGIQVPEEGFFIVVEILGKEYYSGKLVKSFGSYVNQIPQFGATTFPKAYNKDNYSITMSPRSRRWFLDRNTEYQFQAKIIETL</sequence>
<evidence type="ECO:0000313" key="3">
    <source>
        <dbReference type="Proteomes" id="UP001517367"/>
    </source>
</evidence>
<keyword evidence="3" id="KW-1185">Reference proteome</keyword>
<dbReference type="EMBL" id="SRMP02000034">
    <property type="protein sequence ID" value="MFN0292974.1"/>
    <property type="molecule type" value="Genomic_DNA"/>
</dbReference>
<name>A0ABW9JKN2_9SPHI</name>
<organism evidence="2 3">
    <name type="scientific">Pedobacter helvus</name>
    <dbReference type="NCBI Taxonomy" id="2563444"/>
    <lineage>
        <taxon>Bacteria</taxon>
        <taxon>Pseudomonadati</taxon>
        <taxon>Bacteroidota</taxon>
        <taxon>Sphingobacteriia</taxon>
        <taxon>Sphingobacteriales</taxon>
        <taxon>Sphingobacteriaceae</taxon>
        <taxon>Pedobacter</taxon>
    </lineage>
</organism>
<feature type="chain" id="PRO_5045460250" description="Carboxypeptidase-like regulatory domain-containing protein" evidence="1">
    <location>
        <begin position="21"/>
        <end position="296"/>
    </location>
</feature>
<evidence type="ECO:0008006" key="4">
    <source>
        <dbReference type="Google" id="ProtNLM"/>
    </source>
</evidence>